<gene>
    <name evidence="2" type="ORF">HPHPP13B_0004</name>
</gene>
<name>A0ABC9QTW0_HELPX</name>
<evidence type="ECO:0000256" key="1">
    <source>
        <dbReference type="SAM" id="Phobius"/>
    </source>
</evidence>
<reference evidence="2 3" key="1">
    <citation type="submission" date="2012-05" db="EMBL/GenBank/DDBJ databases">
        <title>Genome sequence of Helicobacter pylori Hp P-13b.</title>
        <authorList>
            <person name="Blanchard T.G."/>
            <person name="Czinn S.J."/>
            <person name="McCracken C."/>
            <person name="Abolude K."/>
            <person name="Maroo A."/>
            <person name="Santana-Cruz I."/>
            <person name="Tallon L.J."/>
            <person name="Ficke F.W.F."/>
        </authorList>
    </citation>
    <scope>NUCLEOTIDE SEQUENCE [LARGE SCALE GENOMIC DNA]</scope>
    <source>
        <strain evidence="2 3">Hp P-13b</strain>
    </source>
</reference>
<keyword evidence="1" id="KW-0812">Transmembrane</keyword>
<dbReference type="EMBL" id="AKQI01000002">
    <property type="protein sequence ID" value="EJC34706.1"/>
    <property type="molecule type" value="Genomic_DNA"/>
</dbReference>
<evidence type="ECO:0000313" key="3">
    <source>
        <dbReference type="Proteomes" id="UP000003392"/>
    </source>
</evidence>
<sequence length="48" mass="5630">MIACFCLGVYSLFFYSLFFILYSFILLFFYSAGVVFFISFVFNFFGLG</sequence>
<protein>
    <submittedName>
        <fullName evidence="2">Membrane protein</fullName>
    </submittedName>
</protein>
<dbReference type="Proteomes" id="UP000003392">
    <property type="component" value="Unassembled WGS sequence"/>
</dbReference>
<feature type="transmembrane region" description="Helical" evidence="1">
    <location>
        <begin position="12"/>
        <end position="45"/>
    </location>
</feature>
<accession>A0ABC9QTW0</accession>
<proteinExistence type="predicted"/>
<dbReference type="AlphaFoldDB" id="A0ABC9QTW0"/>
<evidence type="ECO:0000313" key="2">
    <source>
        <dbReference type="EMBL" id="EJC34706.1"/>
    </source>
</evidence>
<keyword evidence="1" id="KW-1133">Transmembrane helix</keyword>
<comment type="caution">
    <text evidence="2">The sequence shown here is derived from an EMBL/GenBank/DDBJ whole genome shotgun (WGS) entry which is preliminary data.</text>
</comment>
<keyword evidence="1" id="KW-0472">Membrane</keyword>
<organism evidence="2 3">
    <name type="scientific">Helicobacter pylori Hp P-13b</name>
    <dbReference type="NCBI Taxonomy" id="992107"/>
    <lineage>
        <taxon>Bacteria</taxon>
        <taxon>Pseudomonadati</taxon>
        <taxon>Campylobacterota</taxon>
        <taxon>Epsilonproteobacteria</taxon>
        <taxon>Campylobacterales</taxon>
        <taxon>Helicobacteraceae</taxon>
        <taxon>Helicobacter</taxon>
    </lineage>
</organism>